<name>A0A7G8BH70_9BACT</name>
<accession>A0A7G8BH70</accession>
<dbReference type="PANTHER" id="PTHR31435">
    <property type="entry name" value="PROTEIN NATD1"/>
    <property type="match status" value="1"/>
</dbReference>
<evidence type="ECO:0000313" key="2">
    <source>
        <dbReference type="EMBL" id="QNI31890.1"/>
    </source>
</evidence>
<dbReference type="PANTHER" id="PTHR31435:SF10">
    <property type="entry name" value="BSR4717 PROTEIN"/>
    <property type="match status" value="1"/>
</dbReference>
<evidence type="ECO:0000259" key="1">
    <source>
        <dbReference type="PROSITE" id="PS51729"/>
    </source>
</evidence>
<dbReference type="Gene3D" id="3.40.630.30">
    <property type="match status" value="1"/>
</dbReference>
<keyword evidence="3" id="KW-1185">Reference proteome</keyword>
<dbReference type="PROSITE" id="PS51729">
    <property type="entry name" value="GNAT_YJDJ"/>
    <property type="match status" value="1"/>
</dbReference>
<reference evidence="2 3" key="1">
    <citation type="submission" date="2020-08" db="EMBL/GenBank/DDBJ databases">
        <title>Edaphobacter telluris sp. nov. and Acidobacterium dinghuensis sp. nov., two acidobacteria isolated from forest soil.</title>
        <authorList>
            <person name="Fu J."/>
            <person name="Qiu L."/>
        </authorList>
    </citation>
    <scope>NUCLEOTIDE SEQUENCE [LARGE SCALE GENOMIC DNA]</scope>
    <source>
        <strain evidence="2">4Y35</strain>
    </source>
</reference>
<dbReference type="KEGG" id="adin:H7849_23130"/>
<dbReference type="InterPro" id="IPR045057">
    <property type="entry name" value="Gcn5-rel_NAT"/>
</dbReference>
<feature type="domain" description="N-acetyltransferase" evidence="1">
    <location>
        <begin position="6"/>
        <end position="91"/>
    </location>
</feature>
<dbReference type="Pfam" id="PF14542">
    <property type="entry name" value="Acetyltransf_CG"/>
    <property type="match status" value="1"/>
</dbReference>
<evidence type="ECO:0000313" key="3">
    <source>
        <dbReference type="Proteomes" id="UP000515312"/>
    </source>
</evidence>
<protein>
    <submittedName>
        <fullName evidence="2">N-acetyltransferase</fullName>
    </submittedName>
</protein>
<dbReference type="InterPro" id="IPR016181">
    <property type="entry name" value="Acyl_CoA_acyltransferase"/>
</dbReference>
<sequence length="101" mass="11221">MKLAIRNNTLKHRFEVDVSARTAFLNYRVSENVITFTHTEVPSSLNGRGIGTALARVALEYAIEHGLRVIPQCSFVADFVRTHPQYQAALAITIEIPGPTQ</sequence>
<proteinExistence type="predicted"/>
<dbReference type="EMBL" id="CP060394">
    <property type="protein sequence ID" value="QNI31890.1"/>
    <property type="molecule type" value="Genomic_DNA"/>
</dbReference>
<dbReference type="GO" id="GO:0016740">
    <property type="term" value="F:transferase activity"/>
    <property type="evidence" value="ECO:0007669"/>
    <property type="project" value="UniProtKB-KW"/>
</dbReference>
<gene>
    <name evidence="2" type="ORF">H7849_23130</name>
</gene>
<dbReference type="SUPFAM" id="SSF55729">
    <property type="entry name" value="Acyl-CoA N-acyltransferases (Nat)"/>
    <property type="match status" value="1"/>
</dbReference>
<dbReference type="CDD" id="cd04301">
    <property type="entry name" value="NAT_SF"/>
    <property type="match status" value="1"/>
</dbReference>
<dbReference type="RefSeq" id="WP_186742848.1">
    <property type="nucleotide sequence ID" value="NZ_CP060394.1"/>
</dbReference>
<keyword evidence="2" id="KW-0808">Transferase</keyword>
<dbReference type="Proteomes" id="UP000515312">
    <property type="component" value="Chromosome"/>
</dbReference>
<dbReference type="InterPro" id="IPR031165">
    <property type="entry name" value="GNAT_YJDJ"/>
</dbReference>
<organism evidence="2 3">
    <name type="scientific">Alloacidobacterium dinghuense</name>
    <dbReference type="NCBI Taxonomy" id="2763107"/>
    <lineage>
        <taxon>Bacteria</taxon>
        <taxon>Pseudomonadati</taxon>
        <taxon>Acidobacteriota</taxon>
        <taxon>Terriglobia</taxon>
        <taxon>Terriglobales</taxon>
        <taxon>Acidobacteriaceae</taxon>
        <taxon>Alloacidobacterium</taxon>
    </lineage>
</organism>
<dbReference type="AlphaFoldDB" id="A0A7G8BH70"/>